<dbReference type="OrthoDB" id="2368002at2759"/>
<evidence type="ECO:0000313" key="3">
    <source>
        <dbReference type="EMBL" id="OAD74428.1"/>
    </source>
</evidence>
<dbReference type="EMBL" id="KV440979">
    <property type="protein sequence ID" value="OAD74428.1"/>
    <property type="molecule type" value="Genomic_DNA"/>
</dbReference>
<keyword evidence="1" id="KW-0175">Coiled coil</keyword>
<proteinExistence type="predicted"/>
<feature type="compositionally biased region" description="Polar residues" evidence="2">
    <location>
        <begin position="132"/>
        <end position="168"/>
    </location>
</feature>
<organism evidence="3 4">
    <name type="scientific">Phycomyces blakesleeanus (strain ATCC 8743b / DSM 1359 / FGSC 10004 / NBRC 33097 / NRRL 1555)</name>
    <dbReference type="NCBI Taxonomy" id="763407"/>
    <lineage>
        <taxon>Eukaryota</taxon>
        <taxon>Fungi</taxon>
        <taxon>Fungi incertae sedis</taxon>
        <taxon>Mucoromycota</taxon>
        <taxon>Mucoromycotina</taxon>
        <taxon>Mucoromycetes</taxon>
        <taxon>Mucorales</taxon>
        <taxon>Phycomycetaceae</taxon>
        <taxon>Phycomyces</taxon>
    </lineage>
</organism>
<sequence>MVRLEEAPFNRDIPTQSNWLQPNNHSHDTDNADGSTKKKSMDRISRLFQKKPKKKQPPASLTTSFSNLSLASSELSPVSDVQPSIDSLSMRRGVSGQINQNYYPQPSQSYENQKTLPPLPQNEKGIKPESGTLDTVSTAPSLSNTTSTHHLGTEQWQSPATTGQTSSLIRALSTRSNNQHHLTPLPDKNLSGISGQDSLRSMQSIARSLSNSSYTDHTSVSALKARLEKQRFVLEKLELEKHQYEQDNIHLNDQLSQLNRKSDQRDTDMGQLKVNYDIHLCSMRATEDDLDTIAAKVRLLKESISQLAGELMEHADPVIATNALYTFWLNLSTSIDELKEGPDQTLPLHRMRMLTEKFIMDVLIQNLNVSFFPGLSTAATSAYNELCTFFRQHDREFATRLRQELALVVVKNKGQKETIDKELHDILQSNWKYLYGGLSKAYPFLYQHDKIEPDVRKHYGAKIQKLVEQAVTLGCAIKGQEIVITGADVREGTQIFDSNFMVDEDGQTSGVVAFCICPPFVVLCEPYRCLEAGKVLCKPN</sequence>
<accession>A0A162NHY5</accession>
<feature type="coiled-coil region" evidence="1">
    <location>
        <begin position="220"/>
        <end position="261"/>
    </location>
</feature>
<feature type="region of interest" description="Disordered" evidence="2">
    <location>
        <begin position="1"/>
        <end position="62"/>
    </location>
</feature>
<feature type="compositionally biased region" description="Polar residues" evidence="2">
    <location>
        <begin position="13"/>
        <end position="24"/>
    </location>
</feature>
<dbReference type="STRING" id="763407.A0A162NHY5"/>
<dbReference type="GeneID" id="29002736"/>
<feature type="compositionally biased region" description="Basic and acidic residues" evidence="2">
    <location>
        <begin position="25"/>
        <end position="45"/>
    </location>
</feature>
<dbReference type="Proteomes" id="UP000077315">
    <property type="component" value="Unassembled WGS sequence"/>
</dbReference>
<gene>
    <name evidence="3" type="ORF">PHYBLDRAFT_67645</name>
</gene>
<evidence type="ECO:0000256" key="2">
    <source>
        <dbReference type="SAM" id="MobiDB-lite"/>
    </source>
</evidence>
<evidence type="ECO:0000256" key="1">
    <source>
        <dbReference type="SAM" id="Coils"/>
    </source>
</evidence>
<name>A0A162NHY5_PHYB8</name>
<evidence type="ECO:0000313" key="4">
    <source>
        <dbReference type="Proteomes" id="UP000077315"/>
    </source>
</evidence>
<dbReference type="VEuPathDB" id="FungiDB:PHYBLDRAFT_67645"/>
<protein>
    <submittedName>
        <fullName evidence="3">Uncharacterized protein</fullName>
    </submittedName>
</protein>
<reference evidence="4" key="1">
    <citation type="submission" date="2015-06" db="EMBL/GenBank/DDBJ databases">
        <title>Expansion of signal transduction pathways in fungi by whole-genome duplication.</title>
        <authorList>
            <consortium name="DOE Joint Genome Institute"/>
            <person name="Corrochano L.M."/>
            <person name="Kuo A."/>
            <person name="Marcet-Houben M."/>
            <person name="Polaino S."/>
            <person name="Salamov A."/>
            <person name="Villalobos J.M."/>
            <person name="Alvarez M.I."/>
            <person name="Avalos J."/>
            <person name="Benito E.P."/>
            <person name="Benoit I."/>
            <person name="Burger G."/>
            <person name="Camino L.P."/>
            <person name="Canovas D."/>
            <person name="Cerda-Olmedo E."/>
            <person name="Cheng J.-F."/>
            <person name="Dominguez A."/>
            <person name="Elias M."/>
            <person name="Eslava A.P."/>
            <person name="Glaser F."/>
            <person name="Grimwood J."/>
            <person name="Gutierrez G."/>
            <person name="Heitman J."/>
            <person name="Henrissat B."/>
            <person name="Iturriaga E.A."/>
            <person name="Lang B.F."/>
            <person name="Lavin J.L."/>
            <person name="Lee S."/>
            <person name="Li W."/>
            <person name="Lindquist E."/>
            <person name="Lopez-Garcia S."/>
            <person name="Luque E.M."/>
            <person name="Marcos A.T."/>
            <person name="Martin J."/>
            <person name="McCluskey K."/>
            <person name="Medina H.R."/>
            <person name="Miralles-Duran A."/>
            <person name="Miyazaki A."/>
            <person name="Munoz-Torres E."/>
            <person name="Oguiza J.A."/>
            <person name="Ohm R."/>
            <person name="Olmedo M."/>
            <person name="Orejas M."/>
            <person name="Ortiz-Castellanos L."/>
            <person name="Pisabarro A.G."/>
            <person name="Rodriguez-Romero J."/>
            <person name="Ruiz-Herrera J."/>
            <person name="Ruiz-Vazquez R."/>
            <person name="Sanz C."/>
            <person name="Schackwitz W."/>
            <person name="Schmutz J."/>
            <person name="Shahriari M."/>
            <person name="Shelest E."/>
            <person name="Silva-Franco F."/>
            <person name="Soanes D."/>
            <person name="Syed K."/>
            <person name="Tagua V.G."/>
            <person name="Talbot N.J."/>
            <person name="Thon M."/>
            <person name="De vries R.P."/>
            <person name="Wiebenga A."/>
            <person name="Yadav J.S."/>
            <person name="Braun E.L."/>
            <person name="Baker S."/>
            <person name="Garre V."/>
            <person name="Horwitz B."/>
            <person name="Torres-Martinez S."/>
            <person name="Idnurm A."/>
            <person name="Herrera-Estrella A."/>
            <person name="Gabaldon T."/>
            <person name="Grigoriev I.V."/>
        </authorList>
    </citation>
    <scope>NUCLEOTIDE SEQUENCE [LARGE SCALE GENOMIC DNA]</scope>
    <source>
        <strain evidence="4">NRRL 1555(-)</strain>
    </source>
</reference>
<dbReference type="InParanoid" id="A0A162NHY5"/>
<feature type="region of interest" description="Disordered" evidence="2">
    <location>
        <begin position="98"/>
        <end position="168"/>
    </location>
</feature>
<keyword evidence="4" id="KW-1185">Reference proteome</keyword>
<feature type="compositionally biased region" description="Polar residues" evidence="2">
    <location>
        <begin position="98"/>
        <end position="115"/>
    </location>
</feature>
<dbReference type="AlphaFoldDB" id="A0A162NHY5"/>
<dbReference type="RefSeq" id="XP_018292468.1">
    <property type="nucleotide sequence ID" value="XM_018441830.1"/>
</dbReference>